<feature type="domain" description="Nucleolar protein Dnt1-like N-terminal" evidence="2">
    <location>
        <begin position="18"/>
        <end position="81"/>
    </location>
</feature>
<feature type="compositionally biased region" description="Polar residues" evidence="1">
    <location>
        <begin position="266"/>
        <end position="276"/>
    </location>
</feature>
<feature type="compositionally biased region" description="Basic and acidic residues" evidence="1">
    <location>
        <begin position="573"/>
        <end position="586"/>
    </location>
</feature>
<feature type="compositionally biased region" description="Polar residues" evidence="1">
    <location>
        <begin position="408"/>
        <end position="426"/>
    </location>
</feature>
<dbReference type="GO" id="GO:1902426">
    <property type="term" value="P:deactivation of mitotic spindle assembly checkpoint"/>
    <property type="evidence" value="ECO:0007669"/>
    <property type="project" value="EnsemblFungi"/>
</dbReference>
<feature type="compositionally biased region" description="Polar residues" evidence="1">
    <location>
        <begin position="123"/>
        <end position="134"/>
    </location>
</feature>
<dbReference type="GeneID" id="25030312"/>
<dbReference type="Proteomes" id="UP000016088">
    <property type="component" value="Unassembled WGS sequence"/>
</dbReference>
<feature type="region of interest" description="Disordered" evidence="1">
    <location>
        <begin position="123"/>
        <end position="613"/>
    </location>
</feature>
<dbReference type="GO" id="GO:0072686">
    <property type="term" value="C:mitotic spindle"/>
    <property type="evidence" value="ECO:0007669"/>
    <property type="project" value="EnsemblFungi"/>
</dbReference>
<dbReference type="OrthoDB" id="5410490at2759"/>
<feature type="compositionally biased region" description="Low complexity" evidence="1">
    <location>
        <begin position="140"/>
        <end position="149"/>
    </location>
</feature>
<evidence type="ECO:0000256" key="1">
    <source>
        <dbReference type="SAM" id="MobiDB-lite"/>
    </source>
</evidence>
<dbReference type="OMA" id="DIPNEYC"/>
<feature type="compositionally biased region" description="Basic and acidic residues" evidence="1">
    <location>
        <begin position="182"/>
        <end position="195"/>
    </location>
</feature>
<feature type="compositionally biased region" description="Acidic residues" evidence="1">
    <location>
        <begin position="551"/>
        <end position="565"/>
    </location>
</feature>
<feature type="compositionally biased region" description="Polar residues" evidence="1">
    <location>
        <begin position="196"/>
        <end position="205"/>
    </location>
</feature>
<organism evidence="3 4">
    <name type="scientific">Schizosaccharomyces octosporus (strain yFS286)</name>
    <name type="common">Fission yeast</name>
    <name type="synonym">Octosporomyces octosporus</name>
    <dbReference type="NCBI Taxonomy" id="483514"/>
    <lineage>
        <taxon>Eukaryota</taxon>
        <taxon>Fungi</taxon>
        <taxon>Dikarya</taxon>
        <taxon>Ascomycota</taxon>
        <taxon>Taphrinomycotina</taxon>
        <taxon>Schizosaccharomycetes</taxon>
        <taxon>Schizosaccharomycetales</taxon>
        <taxon>Schizosaccharomycetaceae</taxon>
        <taxon>Schizosaccharomyces</taxon>
    </lineage>
</organism>
<dbReference type="EMBL" id="KE503208">
    <property type="protein sequence ID" value="EPX71112.1"/>
    <property type="molecule type" value="Genomic_DNA"/>
</dbReference>
<feature type="compositionally biased region" description="Polar residues" evidence="1">
    <location>
        <begin position="171"/>
        <end position="180"/>
    </location>
</feature>
<feature type="compositionally biased region" description="Polar residues" evidence="1">
    <location>
        <begin position="389"/>
        <end position="401"/>
    </location>
</feature>
<accession>S9PT36</accession>
<keyword evidence="4" id="KW-1185">Reference proteome</keyword>
<dbReference type="HOGENOM" id="CLU_464730_0_0_1"/>
<dbReference type="GO" id="GO:0010971">
    <property type="term" value="P:positive regulation of G2/M transition of mitotic cell cycle"/>
    <property type="evidence" value="ECO:0007669"/>
    <property type="project" value="EnsemblFungi"/>
</dbReference>
<proteinExistence type="predicted"/>
<feature type="compositionally biased region" description="Low complexity" evidence="1">
    <location>
        <begin position="354"/>
        <end position="373"/>
    </location>
</feature>
<dbReference type="GO" id="GO:0031030">
    <property type="term" value="P:negative regulation of septation initiation signaling"/>
    <property type="evidence" value="ECO:0007669"/>
    <property type="project" value="EnsemblFungi"/>
</dbReference>
<feature type="compositionally biased region" description="Basic residues" evidence="1">
    <location>
        <begin position="592"/>
        <end position="602"/>
    </location>
</feature>
<feature type="compositionally biased region" description="Acidic residues" evidence="1">
    <location>
        <begin position="440"/>
        <end position="454"/>
    </location>
</feature>
<protein>
    <submittedName>
        <fullName evidence="3">Nucleolar protein Dnt1</fullName>
    </submittedName>
</protein>
<evidence type="ECO:0000313" key="3">
    <source>
        <dbReference type="EMBL" id="EPX71112.1"/>
    </source>
</evidence>
<dbReference type="GO" id="GO:0005730">
    <property type="term" value="C:nucleolus"/>
    <property type="evidence" value="ECO:0007669"/>
    <property type="project" value="EnsemblFungi"/>
</dbReference>
<feature type="compositionally biased region" description="Low complexity" evidence="1">
    <location>
        <begin position="501"/>
        <end position="512"/>
    </location>
</feature>
<dbReference type="VEuPathDB" id="FungiDB:SOCG_01330"/>
<sequence length="613" mass="67206">MNIILRLHILKDGMEHYQFILLCDRASFVNDVKQKIQSTYKSLYPDKGDISVINIKDEENYDIPNEYCIGDIFHGNSKVLVECSSTNISNAFGVLPKENAGPSIENEDTHVLIDTAEIGKTTLPQQLTEYSQPSLKRPRSSSSEQPSQKKVNTVSDDGIESSGFVYRPTNARDSISSVTSIGHRDDSLHVDDEQRNNVNQPNPVSASMEDASPKRKEHPIGKTSPSKDDNREGNEEMKVLTESPKKASPRQLTSSPTKNKKRDDISQPSTANTRITRSSKRLEQLKGRNDAPTENTNDQTTERKQEQEESSTTSESEEEDVEEPSVLAPEIVVHETPSHPSTAAPSEEEDSSSDSDSISGSSSVSVSSSSSNDLSEESDAAVEERSTSPKESASIALSKQASPKKEVSQNSDANVTTNTSNANIQDSGKKFRQISQNSDSDSESTTDSSSESESDSSIPLSQRTHPLVPEHKNERVEQSSKQSPSKVTRSKANSRKPEPQRSLSYSRLSELSKTFSPEIKDPTLKKDENQKSDKGDDSKLSKQKEQQSSESEGESEENDSDDESSSSESDAPMQEKENPIPLEKRASAAVPQKKRGRGRPRKSTGLAGLAALA</sequence>
<name>S9PT36_SCHOY</name>
<dbReference type="Pfam" id="PF10407">
    <property type="entry name" value="Cytokin_check_N"/>
    <property type="match status" value="1"/>
</dbReference>
<dbReference type="InterPro" id="IPR018844">
    <property type="entry name" value="Dnt1-like_N"/>
</dbReference>
<evidence type="ECO:0000259" key="2">
    <source>
        <dbReference type="Pfam" id="PF10407"/>
    </source>
</evidence>
<feature type="compositionally biased region" description="Basic and acidic residues" evidence="1">
    <location>
        <begin position="518"/>
        <end position="547"/>
    </location>
</feature>
<gene>
    <name evidence="3" type="ORF">SOCG_01330</name>
</gene>
<evidence type="ECO:0000313" key="4">
    <source>
        <dbReference type="Proteomes" id="UP000016088"/>
    </source>
</evidence>
<dbReference type="AlphaFoldDB" id="S9PT36"/>
<reference evidence="3 4" key="1">
    <citation type="journal article" date="2011" name="Science">
        <title>Comparative functional genomics of the fission yeasts.</title>
        <authorList>
            <person name="Rhind N."/>
            <person name="Chen Z."/>
            <person name="Yassour M."/>
            <person name="Thompson D.A."/>
            <person name="Haas B.J."/>
            <person name="Habib N."/>
            <person name="Wapinski I."/>
            <person name="Roy S."/>
            <person name="Lin M.F."/>
            <person name="Heiman D.I."/>
            <person name="Young S.K."/>
            <person name="Furuya K."/>
            <person name="Guo Y."/>
            <person name="Pidoux A."/>
            <person name="Chen H.M."/>
            <person name="Robbertse B."/>
            <person name="Goldberg J.M."/>
            <person name="Aoki K."/>
            <person name="Bayne E.H."/>
            <person name="Berlin A.M."/>
            <person name="Desjardins C.A."/>
            <person name="Dobbs E."/>
            <person name="Dukaj L."/>
            <person name="Fan L."/>
            <person name="FitzGerald M.G."/>
            <person name="French C."/>
            <person name="Gujja S."/>
            <person name="Hansen K."/>
            <person name="Keifenheim D."/>
            <person name="Levin J.Z."/>
            <person name="Mosher R.A."/>
            <person name="Mueller C.A."/>
            <person name="Pfiffner J."/>
            <person name="Priest M."/>
            <person name="Russ C."/>
            <person name="Smialowska A."/>
            <person name="Swoboda P."/>
            <person name="Sykes S.M."/>
            <person name="Vaughn M."/>
            <person name="Vengrova S."/>
            <person name="Yoder R."/>
            <person name="Zeng Q."/>
            <person name="Allshire R."/>
            <person name="Baulcombe D."/>
            <person name="Birren B.W."/>
            <person name="Brown W."/>
            <person name="Ekwall K."/>
            <person name="Kellis M."/>
            <person name="Leatherwood J."/>
            <person name="Levin H."/>
            <person name="Margalit H."/>
            <person name="Martienssen R."/>
            <person name="Nieduszynski C.A."/>
            <person name="Spatafora J.W."/>
            <person name="Friedman N."/>
            <person name="Dalgaard J.Z."/>
            <person name="Baumann P."/>
            <person name="Niki H."/>
            <person name="Regev A."/>
            <person name="Nusbaum C."/>
        </authorList>
    </citation>
    <scope>NUCLEOTIDE SEQUENCE [LARGE SCALE GENOMIC DNA]</scope>
    <source>
        <strain evidence="4">yFS286</strain>
    </source>
</reference>
<feature type="compositionally biased region" description="Basic and acidic residues" evidence="1">
    <location>
        <begin position="211"/>
        <end position="245"/>
    </location>
</feature>
<feature type="compositionally biased region" description="Basic and acidic residues" evidence="1">
    <location>
        <begin position="280"/>
        <end position="291"/>
    </location>
</feature>
<feature type="compositionally biased region" description="Basic and acidic residues" evidence="1">
    <location>
        <begin position="468"/>
        <end position="478"/>
    </location>
</feature>
<dbReference type="RefSeq" id="XP_013019739.1">
    <property type="nucleotide sequence ID" value="XM_013164285.1"/>
</dbReference>